<dbReference type="EMBL" id="PEBD01000012">
    <property type="protein sequence ID" value="PHV64633.1"/>
    <property type="molecule type" value="Genomic_DNA"/>
</dbReference>
<evidence type="ECO:0000313" key="1">
    <source>
        <dbReference type="EMBL" id="PHV64633.1"/>
    </source>
</evidence>
<comment type="caution">
    <text evidence="1">The sequence shown here is derived from an EMBL/GenBank/DDBJ whole genome shotgun (WGS) entry which is preliminary data.</text>
</comment>
<proteinExistence type="predicted"/>
<reference evidence="1 2" key="1">
    <citation type="submission" date="2017-10" db="EMBL/GenBank/DDBJ databases">
        <title>The draft genome sequence of Williamsia sp. BULT 1.1 isolated from the semi-arid grassland soils from South Africa.</title>
        <authorList>
            <person name="Kabwe M.H."/>
            <person name="Govender N."/>
            <person name="Mutseka Lunga P."/>
            <person name="Vikram S."/>
            <person name="Makhalanyane T.P."/>
        </authorList>
    </citation>
    <scope>NUCLEOTIDE SEQUENCE [LARGE SCALE GENOMIC DNA]</scope>
    <source>
        <strain evidence="1 2">BULT 1.1</strain>
    </source>
</reference>
<gene>
    <name evidence="1" type="ORF">CSW57_22810</name>
</gene>
<dbReference type="AlphaFoldDB" id="A0A2G3PFW0"/>
<organism evidence="1 2">
    <name type="scientific">Williamsia marianensis</name>
    <dbReference type="NCBI Taxonomy" id="85044"/>
    <lineage>
        <taxon>Bacteria</taxon>
        <taxon>Bacillati</taxon>
        <taxon>Actinomycetota</taxon>
        <taxon>Actinomycetes</taxon>
        <taxon>Mycobacteriales</taxon>
        <taxon>Nocardiaceae</taxon>
        <taxon>Williamsia</taxon>
    </lineage>
</organism>
<sequence>MPEVVAALRNPDNHRSGRLNGAAIDAADNEFRTLAYLATEHCNLSLAGIPTYRRANGELLGISPRMRPVQLVWLRDDVRDRLNLSMPWLLPLLMRSRGQSIRVSRAAQTIMLGLRDSAMEYEFAAFRHSLAA</sequence>
<accession>A0A2G3PFW0</accession>
<evidence type="ECO:0000313" key="2">
    <source>
        <dbReference type="Proteomes" id="UP000225108"/>
    </source>
</evidence>
<name>A0A2G3PFW0_WILMA</name>
<dbReference type="Proteomes" id="UP000225108">
    <property type="component" value="Unassembled WGS sequence"/>
</dbReference>
<protein>
    <submittedName>
        <fullName evidence="1">Uncharacterized protein</fullName>
    </submittedName>
</protein>